<evidence type="ECO:0000313" key="1">
    <source>
        <dbReference type="EMBL" id="KAG7379292.1"/>
    </source>
</evidence>
<accession>A0A8T1VDG6</accession>
<name>A0A8T1VDG6_9STRA</name>
<dbReference type="EMBL" id="JAGDFM010000358">
    <property type="protein sequence ID" value="KAG7379292.1"/>
    <property type="molecule type" value="Genomic_DNA"/>
</dbReference>
<protein>
    <recommendedName>
        <fullName evidence="3">Crinkler (CRN) family protein</fullName>
    </recommendedName>
</protein>
<dbReference type="OrthoDB" id="88815at2759"/>
<comment type="caution">
    <text evidence="1">The sequence shown here is derived from an EMBL/GenBank/DDBJ whole genome shotgun (WGS) entry which is preliminary data.</text>
</comment>
<keyword evidence="2" id="KW-1185">Reference proteome</keyword>
<sequence length="573" mass="64836">MTGVHAPSSKQVHVLVVLPSDKKRKRDAAVDGETAQDKKTINFDEFLENCPEKGSLPTEGDFLQLFEWNYQNCGEVKDIEAIGNIVGFTGSKFFVRKEVVCVLENLKIFKGIFDSGVFSKQFVLLGSPGTGKSCVLALLCFYVAVTTDQPVLWFRTVSGGRGERATRLFYKKKYYQWDGDDGEIYDCVYDEIKSRTKGFFWPCLDGFNQESLSSSHSRRVVDFTLLATSGQFDVKSEGFSLVTLCLMPYWNRADLKLLARAFEEPTEEDIANRYFASGGCLREFLNPDAREILQFALDKITTPEHARSLLTARGCTSNEQIDRLRMRGVADVSNPTYYVKPSKWKAVVNSLFVLRHLTSLMEPNFFEELIGLARGMKDDRLEGVALEGYFHALVRRGQPISIDYCTYDNVDRTIMNKKEWRTIMDKDKGSISCAPANKVKWSGDSIEHCVRIMEEWAVDLSIADYWIPADSLCETIDAVAKCKFPGEKDSRICFLQLTKAQKHKCDADILWRLAQPFVGNAKVCYIALLSLPDKEIRSDFRLKPAVISNPEVLEHIPLYVASYRLGSIESTSS</sequence>
<organism evidence="1 2">
    <name type="scientific">Phytophthora pseudosyringae</name>
    <dbReference type="NCBI Taxonomy" id="221518"/>
    <lineage>
        <taxon>Eukaryota</taxon>
        <taxon>Sar</taxon>
        <taxon>Stramenopiles</taxon>
        <taxon>Oomycota</taxon>
        <taxon>Peronosporomycetes</taxon>
        <taxon>Peronosporales</taxon>
        <taxon>Peronosporaceae</taxon>
        <taxon>Phytophthora</taxon>
    </lineage>
</organism>
<dbReference type="Proteomes" id="UP000694044">
    <property type="component" value="Unassembled WGS sequence"/>
</dbReference>
<evidence type="ECO:0008006" key="3">
    <source>
        <dbReference type="Google" id="ProtNLM"/>
    </source>
</evidence>
<gene>
    <name evidence="1" type="ORF">PHYPSEUDO_008768</name>
</gene>
<proteinExistence type="predicted"/>
<reference evidence="1" key="1">
    <citation type="submission" date="2021-02" db="EMBL/GenBank/DDBJ databases">
        <authorList>
            <person name="Palmer J.M."/>
        </authorList>
    </citation>
    <scope>NUCLEOTIDE SEQUENCE</scope>
    <source>
        <strain evidence="1">SCRP734</strain>
    </source>
</reference>
<evidence type="ECO:0000313" key="2">
    <source>
        <dbReference type="Proteomes" id="UP000694044"/>
    </source>
</evidence>
<dbReference type="AlphaFoldDB" id="A0A8T1VDG6"/>